<dbReference type="InParanoid" id="A0A0C9Z5I1"/>
<sequence length="75" mass="8637">MPISPLLCPFPSTKPRRFHNKGTCHVPLLKKWHSSTIAWHSFKYFGVLQDFCDDITGSDKRVARKIMILRVCAHA</sequence>
<dbReference type="EMBL" id="KN836147">
    <property type="protein sequence ID" value="KIK32690.1"/>
    <property type="molecule type" value="Genomic_DNA"/>
</dbReference>
<accession>A0A0C9Z5I1</accession>
<name>A0A0C9Z5I1_9AGAM</name>
<dbReference type="HOGENOM" id="CLU_2672731_0_0_1"/>
<reference evidence="2" key="2">
    <citation type="submission" date="2015-01" db="EMBL/GenBank/DDBJ databases">
        <title>Evolutionary Origins and Diversification of the Mycorrhizal Mutualists.</title>
        <authorList>
            <consortium name="DOE Joint Genome Institute"/>
            <consortium name="Mycorrhizal Genomics Consortium"/>
            <person name="Kohler A."/>
            <person name="Kuo A."/>
            <person name="Nagy L.G."/>
            <person name="Floudas D."/>
            <person name="Copeland A."/>
            <person name="Barry K.W."/>
            <person name="Cichocki N."/>
            <person name="Veneault-Fourrey C."/>
            <person name="LaButti K."/>
            <person name="Lindquist E.A."/>
            <person name="Lipzen A."/>
            <person name="Lundell T."/>
            <person name="Morin E."/>
            <person name="Murat C."/>
            <person name="Riley R."/>
            <person name="Ohm R."/>
            <person name="Sun H."/>
            <person name="Tunlid A."/>
            <person name="Henrissat B."/>
            <person name="Grigoriev I.V."/>
            <person name="Hibbett D.S."/>
            <person name="Martin F."/>
        </authorList>
    </citation>
    <scope>NUCLEOTIDE SEQUENCE [LARGE SCALE GENOMIC DNA]</scope>
    <source>
        <strain evidence="2">UH-Slu-Lm8-n1</strain>
    </source>
</reference>
<evidence type="ECO:0000313" key="1">
    <source>
        <dbReference type="EMBL" id="KIK32690.1"/>
    </source>
</evidence>
<protein>
    <submittedName>
        <fullName evidence="1">Uncharacterized protein</fullName>
    </submittedName>
</protein>
<keyword evidence="2" id="KW-1185">Reference proteome</keyword>
<organism evidence="1 2">
    <name type="scientific">Suillus luteus UH-Slu-Lm8-n1</name>
    <dbReference type="NCBI Taxonomy" id="930992"/>
    <lineage>
        <taxon>Eukaryota</taxon>
        <taxon>Fungi</taxon>
        <taxon>Dikarya</taxon>
        <taxon>Basidiomycota</taxon>
        <taxon>Agaricomycotina</taxon>
        <taxon>Agaricomycetes</taxon>
        <taxon>Agaricomycetidae</taxon>
        <taxon>Boletales</taxon>
        <taxon>Suillineae</taxon>
        <taxon>Suillaceae</taxon>
        <taxon>Suillus</taxon>
    </lineage>
</organism>
<gene>
    <name evidence="1" type="ORF">CY34DRAFT_133586</name>
</gene>
<dbReference type="Proteomes" id="UP000054485">
    <property type="component" value="Unassembled WGS sequence"/>
</dbReference>
<evidence type="ECO:0000313" key="2">
    <source>
        <dbReference type="Proteomes" id="UP000054485"/>
    </source>
</evidence>
<proteinExistence type="predicted"/>
<reference evidence="1 2" key="1">
    <citation type="submission" date="2014-04" db="EMBL/GenBank/DDBJ databases">
        <authorList>
            <consortium name="DOE Joint Genome Institute"/>
            <person name="Kuo A."/>
            <person name="Ruytinx J."/>
            <person name="Rineau F."/>
            <person name="Colpaert J."/>
            <person name="Kohler A."/>
            <person name="Nagy L.G."/>
            <person name="Floudas D."/>
            <person name="Copeland A."/>
            <person name="Barry K.W."/>
            <person name="Cichocki N."/>
            <person name="Veneault-Fourrey C."/>
            <person name="LaButti K."/>
            <person name="Lindquist E.A."/>
            <person name="Lipzen A."/>
            <person name="Lundell T."/>
            <person name="Morin E."/>
            <person name="Murat C."/>
            <person name="Sun H."/>
            <person name="Tunlid A."/>
            <person name="Henrissat B."/>
            <person name="Grigoriev I.V."/>
            <person name="Hibbett D.S."/>
            <person name="Martin F."/>
            <person name="Nordberg H.P."/>
            <person name="Cantor M.N."/>
            <person name="Hua S.X."/>
        </authorList>
    </citation>
    <scope>NUCLEOTIDE SEQUENCE [LARGE SCALE GENOMIC DNA]</scope>
    <source>
        <strain evidence="1 2">UH-Slu-Lm8-n1</strain>
    </source>
</reference>
<dbReference type="AlphaFoldDB" id="A0A0C9Z5I1"/>